<dbReference type="InterPro" id="IPR017850">
    <property type="entry name" value="Alkaline_phosphatase_core_sf"/>
</dbReference>
<dbReference type="PIRSF" id="PIRSF006392">
    <property type="entry name" value="IPGAM_arch"/>
    <property type="match status" value="1"/>
</dbReference>
<keyword evidence="5" id="KW-0324">Glycolysis</keyword>
<dbReference type="GO" id="GO:0046872">
    <property type="term" value="F:metal ion binding"/>
    <property type="evidence" value="ECO:0007669"/>
    <property type="project" value="InterPro"/>
</dbReference>
<evidence type="ECO:0000256" key="1">
    <source>
        <dbReference type="ARBA" id="ARBA00000370"/>
    </source>
</evidence>
<feature type="domain" description="Metalloenzyme" evidence="6">
    <location>
        <begin position="19"/>
        <end position="395"/>
    </location>
</feature>
<dbReference type="NCBIfam" id="TIGR00306">
    <property type="entry name" value="apgM"/>
    <property type="match status" value="1"/>
</dbReference>
<evidence type="ECO:0000256" key="5">
    <source>
        <dbReference type="ARBA" id="ARBA00023152"/>
    </source>
</evidence>
<reference evidence="7" key="1">
    <citation type="submission" date="2018-05" db="EMBL/GenBank/DDBJ databases">
        <authorList>
            <person name="Lanie J.A."/>
            <person name="Ng W.-L."/>
            <person name="Kazmierczak K.M."/>
            <person name="Andrzejewski T.M."/>
            <person name="Davidsen T.M."/>
            <person name="Wayne K.J."/>
            <person name="Tettelin H."/>
            <person name="Glass J.I."/>
            <person name="Rusch D."/>
            <person name="Podicherti R."/>
            <person name="Tsui H.-C.T."/>
            <person name="Winkler M.E."/>
        </authorList>
    </citation>
    <scope>NUCLEOTIDE SEQUENCE</scope>
</reference>
<gene>
    <name evidence="7" type="ORF">METZ01_LOCUS39856</name>
</gene>
<name>A0A381R5P2_9ZZZZ</name>
<protein>
    <recommendedName>
        <fullName evidence="6">Metalloenzyme domain-containing protein</fullName>
    </recommendedName>
</protein>
<dbReference type="GO" id="GO:0006096">
    <property type="term" value="P:glycolytic process"/>
    <property type="evidence" value="ECO:0007669"/>
    <property type="project" value="UniProtKB-KW"/>
</dbReference>
<dbReference type="Pfam" id="PF01676">
    <property type="entry name" value="Metalloenzyme"/>
    <property type="match status" value="1"/>
</dbReference>
<evidence type="ECO:0000259" key="6">
    <source>
        <dbReference type="Pfam" id="PF01676"/>
    </source>
</evidence>
<evidence type="ECO:0000256" key="3">
    <source>
        <dbReference type="ARBA" id="ARBA00004921"/>
    </source>
</evidence>
<dbReference type="NCBIfam" id="NF003160">
    <property type="entry name" value="PRK04135.1"/>
    <property type="match status" value="1"/>
</dbReference>
<dbReference type="AlphaFoldDB" id="A0A381R5P2"/>
<comment type="pathway">
    <text evidence="3">Carbohydrate degradation.</text>
</comment>
<dbReference type="InterPro" id="IPR006124">
    <property type="entry name" value="Metalloenzyme"/>
</dbReference>
<organism evidence="7">
    <name type="scientific">marine metagenome</name>
    <dbReference type="NCBI Taxonomy" id="408172"/>
    <lineage>
        <taxon>unclassified sequences</taxon>
        <taxon>metagenomes</taxon>
        <taxon>ecological metagenomes</taxon>
    </lineage>
</organism>
<dbReference type="Pfam" id="PF10143">
    <property type="entry name" value="PhosphMutase"/>
    <property type="match status" value="1"/>
</dbReference>
<proteinExistence type="inferred from homology"/>
<dbReference type="EMBL" id="UINC01001705">
    <property type="protein sequence ID" value="SUZ87002.1"/>
    <property type="molecule type" value="Genomic_DNA"/>
</dbReference>
<evidence type="ECO:0000256" key="2">
    <source>
        <dbReference type="ARBA" id="ARBA00002315"/>
    </source>
</evidence>
<dbReference type="SUPFAM" id="SSF53649">
    <property type="entry name" value="Alkaline phosphatase-like"/>
    <property type="match status" value="1"/>
</dbReference>
<evidence type="ECO:0000313" key="7">
    <source>
        <dbReference type="EMBL" id="SUZ87002.1"/>
    </source>
</evidence>
<evidence type="ECO:0000256" key="4">
    <source>
        <dbReference type="ARBA" id="ARBA00005524"/>
    </source>
</evidence>
<dbReference type="PANTHER" id="PTHR31209">
    <property type="entry name" value="COFACTOR-INDEPENDENT PHOSPHOGLYCERATE MUTASE"/>
    <property type="match status" value="1"/>
</dbReference>
<comment type="similarity">
    <text evidence="4">Belongs to the BPG-independent phosphoglycerate mutase family. A-PGAM subfamily.</text>
</comment>
<sequence>MSDISLPHDLAFHGDGGGTIIMLVMDGLGGLPHPDTGRTELESAATPHLDALAARSSLGMLAPVGHGITPGSGPGHLALFGYDPVESMIGRGVLSALGVGFELWPGDVAARINLATVDGDGVVTDRRAGRPSDEDGRRVIETVRNGLRAPEGVDVTLIHEKEHRAVLVLRGEGLGADVADTDPQRTGLPPIPATAIGADPASERMASTVQGILDQVRDILADEPRVNSFLARGFAAFTPYPSFETRYGLRAVAVAKYPMYRGVASLVGMTIDGVPDSNEGSVEMLERHFGAYDFYFIHFKDTDSRAHDGDFEGKVAAIEEVDALLPRVTDLGADVLVVTGDHSTSALYGEHSWHHVPTLVASNWTRPSAEVFGESSCRGGDLGVVPGKELMALALAHAVRLDKYGA</sequence>
<dbReference type="CDD" id="cd16011">
    <property type="entry name" value="iPGM_like"/>
    <property type="match status" value="1"/>
</dbReference>
<accession>A0A381R5P2</accession>
<dbReference type="PANTHER" id="PTHR31209:SF0">
    <property type="entry name" value="METALLOENZYME DOMAIN-CONTAINING PROTEIN"/>
    <property type="match status" value="1"/>
</dbReference>
<dbReference type="GO" id="GO:0004619">
    <property type="term" value="F:phosphoglycerate mutase activity"/>
    <property type="evidence" value="ECO:0007669"/>
    <property type="project" value="UniProtKB-EC"/>
</dbReference>
<comment type="function">
    <text evidence="2">Catalyzes the interconversion of 2-phosphoglycerate and 3-phosphoglycerate.</text>
</comment>
<dbReference type="InterPro" id="IPR004456">
    <property type="entry name" value="Pglycerate_mutase_ApgM"/>
</dbReference>
<comment type="catalytic activity">
    <reaction evidence="1">
        <text>(2R)-2-phosphoglycerate = (2R)-3-phosphoglycerate</text>
        <dbReference type="Rhea" id="RHEA:15901"/>
        <dbReference type="ChEBI" id="CHEBI:58272"/>
        <dbReference type="ChEBI" id="CHEBI:58289"/>
        <dbReference type="EC" id="5.4.2.12"/>
    </reaction>
</comment>
<dbReference type="Gene3D" id="3.40.720.10">
    <property type="entry name" value="Alkaline Phosphatase, subunit A"/>
    <property type="match status" value="2"/>
</dbReference>